<protein>
    <recommendedName>
        <fullName evidence="3">Glycosyl transferase family 2</fullName>
    </recommendedName>
</protein>
<name>A0A5C6AZG4_9BACT</name>
<comment type="caution">
    <text evidence="1">The sequence shown here is derived from an EMBL/GenBank/DDBJ whole genome shotgun (WGS) entry which is preliminary data.</text>
</comment>
<proteinExistence type="predicted"/>
<gene>
    <name evidence="1" type="ORF">Pla52n_24460</name>
</gene>
<dbReference type="RefSeq" id="WP_146519837.1">
    <property type="nucleotide sequence ID" value="NZ_CP151726.1"/>
</dbReference>
<reference evidence="1 2" key="1">
    <citation type="submission" date="2019-02" db="EMBL/GenBank/DDBJ databases">
        <title>Deep-cultivation of Planctomycetes and their phenomic and genomic characterization uncovers novel biology.</title>
        <authorList>
            <person name="Wiegand S."/>
            <person name="Jogler M."/>
            <person name="Boedeker C."/>
            <person name="Pinto D."/>
            <person name="Vollmers J."/>
            <person name="Rivas-Marin E."/>
            <person name="Kohn T."/>
            <person name="Peeters S.H."/>
            <person name="Heuer A."/>
            <person name="Rast P."/>
            <person name="Oberbeckmann S."/>
            <person name="Bunk B."/>
            <person name="Jeske O."/>
            <person name="Meyerdierks A."/>
            <person name="Storesund J.E."/>
            <person name="Kallscheuer N."/>
            <person name="Luecker S."/>
            <person name="Lage O.M."/>
            <person name="Pohl T."/>
            <person name="Merkel B.J."/>
            <person name="Hornburger P."/>
            <person name="Mueller R.-W."/>
            <person name="Bruemmer F."/>
            <person name="Labrenz M."/>
            <person name="Spormann A.M."/>
            <person name="Op Den Camp H."/>
            <person name="Overmann J."/>
            <person name="Amann R."/>
            <person name="Jetten M.S.M."/>
            <person name="Mascher T."/>
            <person name="Medema M.H."/>
            <person name="Devos D.P."/>
            <person name="Kaster A.-K."/>
            <person name="Ovreas L."/>
            <person name="Rohde M."/>
            <person name="Galperin M.Y."/>
            <person name="Jogler C."/>
        </authorList>
    </citation>
    <scope>NUCLEOTIDE SEQUENCE [LARGE SCALE GENOMIC DNA]</scope>
    <source>
        <strain evidence="1 2">Pla52n</strain>
    </source>
</reference>
<dbReference type="Pfam" id="PF13704">
    <property type="entry name" value="Glyco_tranf_2_4"/>
    <property type="match status" value="1"/>
</dbReference>
<organism evidence="1 2">
    <name type="scientific">Stieleria varia</name>
    <dbReference type="NCBI Taxonomy" id="2528005"/>
    <lineage>
        <taxon>Bacteria</taxon>
        <taxon>Pseudomonadati</taxon>
        <taxon>Planctomycetota</taxon>
        <taxon>Planctomycetia</taxon>
        <taxon>Pirellulales</taxon>
        <taxon>Pirellulaceae</taxon>
        <taxon>Stieleria</taxon>
    </lineage>
</organism>
<dbReference type="EMBL" id="SJPN01000003">
    <property type="protein sequence ID" value="TWU04406.1"/>
    <property type="molecule type" value="Genomic_DNA"/>
</dbReference>
<dbReference type="OrthoDB" id="3010234at2"/>
<evidence type="ECO:0008006" key="3">
    <source>
        <dbReference type="Google" id="ProtNLM"/>
    </source>
</evidence>
<dbReference type="Proteomes" id="UP000320176">
    <property type="component" value="Unassembled WGS sequence"/>
</dbReference>
<evidence type="ECO:0000313" key="2">
    <source>
        <dbReference type="Proteomes" id="UP000320176"/>
    </source>
</evidence>
<dbReference type="InterPro" id="IPR029044">
    <property type="entry name" value="Nucleotide-diphossugar_trans"/>
</dbReference>
<dbReference type="AlphaFoldDB" id="A0A5C6AZG4"/>
<keyword evidence="2" id="KW-1185">Reference proteome</keyword>
<evidence type="ECO:0000313" key="1">
    <source>
        <dbReference type="EMBL" id="TWU04406.1"/>
    </source>
</evidence>
<accession>A0A5C6AZG4</accession>
<sequence>MNTQARQRHNLRVLQRLSAERSRLKRAVESIEIIRRLPPPSLTQLICVMVVFNESLRLPDSLRHYRSLGIERFAIMDNSSTDSTRDYLLQQPDVDLYSVPLDYKTSVGGCGWVSALIHIHYGAHRWVVWSDADEQLVFDGSEQHDLHALTDHMKAMGNASLPCVMVDMYSHGDLSSVILHADQTLLECCPYFDGNGYQRQEIEPDGLVPRVVWSGGASERVFGNQRGWMAKIPLIYWRPETWYWNPHVAYPFELNFNQPSGALLHFKYMADFAATVDREVSRNQHASNAEKYRVFQNHLRNSDTTSLHYGESARYENSTSLLERKLITAIHW</sequence>
<dbReference type="CDD" id="cd00761">
    <property type="entry name" value="Glyco_tranf_GTA_type"/>
    <property type="match status" value="1"/>
</dbReference>
<dbReference type="SUPFAM" id="SSF53448">
    <property type="entry name" value="Nucleotide-diphospho-sugar transferases"/>
    <property type="match status" value="1"/>
</dbReference>